<dbReference type="EMBL" id="JARQDL010000002">
    <property type="protein sequence ID" value="MDT2945151.1"/>
    <property type="molecule type" value="Genomic_DNA"/>
</dbReference>
<name>A0AAP5UDY6_9LACT</name>
<gene>
    <name evidence="2" type="ORF">P7I04_03745</name>
</gene>
<reference evidence="2" key="1">
    <citation type="submission" date="2023-03" db="EMBL/GenBank/DDBJ databases">
        <authorList>
            <person name="Shen W."/>
            <person name="Cai J."/>
        </authorList>
    </citation>
    <scope>NUCLEOTIDE SEQUENCE</scope>
    <source>
        <strain evidence="2">Y37</strain>
    </source>
</reference>
<sequence>MANNEQANSFLDFMRGGNTDSDTDLNTIEAGLPANPKEDNGQELNLITSNWETRPLVGKSNTDTELENSESRSIKPVLINPIRPVEKSKQRNFGLTDRQYSELLQAAADFGFVRTAKGGEIVPNASAFLQKIIELKIWENVNGNEEGRNHE</sequence>
<dbReference type="AlphaFoldDB" id="A0AAP5UDY6"/>
<organism evidence="2 3">
    <name type="scientific">Lactococcus lactis</name>
    <dbReference type="NCBI Taxonomy" id="1358"/>
    <lineage>
        <taxon>Bacteria</taxon>
        <taxon>Bacillati</taxon>
        <taxon>Bacillota</taxon>
        <taxon>Bacilli</taxon>
        <taxon>Lactobacillales</taxon>
        <taxon>Streptococcaceae</taxon>
        <taxon>Lactococcus</taxon>
    </lineage>
</organism>
<dbReference type="Proteomes" id="UP001250218">
    <property type="component" value="Unassembled WGS sequence"/>
</dbReference>
<accession>A0AAP5UDY6</accession>
<evidence type="ECO:0000256" key="1">
    <source>
        <dbReference type="SAM" id="MobiDB-lite"/>
    </source>
</evidence>
<protein>
    <submittedName>
        <fullName evidence="2">Uncharacterized protein</fullName>
    </submittedName>
</protein>
<feature type="region of interest" description="Disordered" evidence="1">
    <location>
        <begin position="48"/>
        <end position="72"/>
    </location>
</feature>
<evidence type="ECO:0000313" key="2">
    <source>
        <dbReference type="EMBL" id="MDT2945151.1"/>
    </source>
</evidence>
<evidence type="ECO:0000313" key="3">
    <source>
        <dbReference type="Proteomes" id="UP001250218"/>
    </source>
</evidence>
<proteinExistence type="predicted"/>
<comment type="caution">
    <text evidence="2">The sequence shown here is derived from an EMBL/GenBank/DDBJ whole genome shotgun (WGS) entry which is preliminary data.</text>
</comment>
<dbReference type="RefSeq" id="WP_311802660.1">
    <property type="nucleotide sequence ID" value="NZ_JARQCI010000003.1"/>
</dbReference>